<proteinExistence type="inferred from homology"/>
<comment type="similarity">
    <text evidence="1">Belongs to the JARID1 histone demethylase family.</text>
</comment>
<name>A0AAW1PRQ8_9CHLO</name>
<dbReference type="PANTHER" id="PTHR12461:SF99">
    <property type="entry name" value="BIFUNCTIONAL PEPTIDASE AND (3S)-LYSYL HYDROXYLASE JMJD7"/>
    <property type="match status" value="1"/>
</dbReference>
<dbReference type="PROSITE" id="PS51184">
    <property type="entry name" value="JMJC"/>
    <property type="match status" value="1"/>
</dbReference>
<dbReference type="SUPFAM" id="SSF51197">
    <property type="entry name" value="Clavaminate synthase-like"/>
    <property type="match status" value="1"/>
</dbReference>
<dbReference type="InterPro" id="IPR014710">
    <property type="entry name" value="RmlC-like_jellyroll"/>
</dbReference>
<reference evidence="3 4" key="1">
    <citation type="journal article" date="2024" name="Nat. Commun.">
        <title>Phylogenomics reveals the evolutionary origins of lichenization in chlorophyte algae.</title>
        <authorList>
            <person name="Puginier C."/>
            <person name="Libourel C."/>
            <person name="Otte J."/>
            <person name="Skaloud P."/>
            <person name="Haon M."/>
            <person name="Grisel S."/>
            <person name="Petersen M."/>
            <person name="Berrin J.G."/>
            <person name="Delaux P.M."/>
            <person name="Dal Grande F."/>
            <person name="Keller J."/>
        </authorList>
    </citation>
    <scope>NUCLEOTIDE SEQUENCE [LARGE SCALE GENOMIC DNA]</scope>
    <source>
        <strain evidence="3 4">SAG 2036</strain>
    </source>
</reference>
<dbReference type="InterPro" id="IPR003347">
    <property type="entry name" value="JmjC_dom"/>
</dbReference>
<keyword evidence="4" id="KW-1185">Reference proteome</keyword>
<sequence>MLTTEGVLPTLITLSQELRDLDIGRSVPEVAAPLDPLQFLRTYVASNKPVLIQGSISHWPALRLWTNAYLIKALAEQKVTVASTPSGRADAICWQGGKPVFALPHEEQLPIATAFGTTAEAANIWIGSHRSMTSFHRDHYENIYAVVAGTKRFFLVPPCDRYRMRIMDVPVARYTPGPDGWELVLESPERKVPWCALDESLTDVTSHQSVDAAPLPEPLVVDVHAGEVLYLPSLWYHMVQQQDDDAGRVIAVNWWYDMQYDCKYAYAQLIDSLSRTCIGKSDAPVLDQQ</sequence>
<organism evidence="3 4">
    <name type="scientific">Symbiochloris irregularis</name>
    <dbReference type="NCBI Taxonomy" id="706552"/>
    <lineage>
        <taxon>Eukaryota</taxon>
        <taxon>Viridiplantae</taxon>
        <taxon>Chlorophyta</taxon>
        <taxon>core chlorophytes</taxon>
        <taxon>Trebouxiophyceae</taxon>
        <taxon>Trebouxiales</taxon>
        <taxon>Trebouxiaceae</taxon>
        <taxon>Symbiochloris</taxon>
    </lineage>
</organism>
<evidence type="ECO:0000313" key="4">
    <source>
        <dbReference type="Proteomes" id="UP001465755"/>
    </source>
</evidence>
<dbReference type="Proteomes" id="UP001465755">
    <property type="component" value="Unassembled WGS sequence"/>
</dbReference>
<gene>
    <name evidence="3" type="ORF">WJX73_003443</name>
</gene>
<feature type="domain" description="JmjC" evidence="2">
    <location>
        <begin position="82"/>
        <end position="271"/>
    </location>
</feature>
<dbReference type="InterPro" id="IPR041667">
    <property type="entry name" value="Cupin_8"/>
</dbReference>
<accession>A0AAW1PRQ8</accession>
<evidence type="ECO:0000313" key="3">
    <source>
        <dbReference type="EMBL" id="KAK9810599.1"/>
    </source>
</evidence>
<evidence type="ECO:0000259" key="2">
    <source>
        <dbReference type="PROSITE" id="PS51184"/>
    </source>
</evidence>
<dbReference type="Gene3D" id="2.60.120.10">
    <property type="entry name" value="Jelly Rolls"/>
    <property type="match status" value="2"/>
</dbReference>
<dbReference type="EMBL" id="JALJOQ010000015">
    <property type="protein sequence ID" value="KAK9810599.1"/>
    <property type="molecule type" value="Genomic_DNA"/>
</dbReference>
<comment type="caution">
    <text evidence="3">The sequence shown here is derived from an EMBL/GenBank/DDBJ whole genome shotgun (WGS) entry which is preliminary data.</text>
</comment>
<dbReference type="PANTHER" id="PTHR12461">
    <property type="entry name" value="HYPOXIA-INDUCIBLE FACTOR 1 ALPHA INHIBITOR-RELATED"/>
    <property type="match status" value="1"/>
</dbReference>
<dbReference type="Pfam" id="PF13621">
    <property type="entry name" value="Cupin_8"/>
    <property type="match status" value="2"/>
</dbReference>
<dbReference type="SMART" id="SM00558">
    <property type="entry name" value="JmjC"/>
    <property type="match status" value="1"/>
</dbReference>
<protein>
    <recommendedName>
        <fullName evidence="2">JmjC domain-containing protein</fullName>
    </recommendedName>
</protein>
<dbReference type="AlphaFoldDB" id="A0AAW1PRQ8"/>
<evidence type="ECO:0000256" key="1">
    <source>
        <dbReference type="ARBA" id="ARBA00006801"/>
    </source>
</evidence>